<evidence type="ECO:0000259" key="3">
    <source>
        <dbReference type="Pfam" id="PF11250"/>
    </source>
</evidence>
<feature type="domain" description="FAF" evidence="3">
    <location>
        <begin position="170"/>
        <end position="222"/>
    </location>
</feature>
<organism evidence="4 5">
    <name type="scientific">Abrus precatorius</name>
    <name type="common">Indian licorice</name>
    <name type="synonym">Glycine abrus</name>
    <dbReference type="NCBI Taxonomy" id="3816"/>
    <lineage>
        <taxon>Eukaryota</taxon>
        <taxon>Viridiplantae</taxon>
        <taxon>Streptophyta</taxon>
        <taxon>Embryophyta</taxon>
        <taxon>Tracheophyta</taxon>
        <taxon>Spermatophyta</taxon>
        <taxon>Magnoliopsida</taxon>
        <taxon>eudicotyledons</taxon>
        <taxon>Gunneridae</taxon>
        <taxon>Pentapetalae</taxon>
        <taxon>rosids</taxon>
        <taxon>fabids</taxon>
        <taxon>Fabales</taxon>
        <taxon>Fabaceae</taxon>
        <taxon>Papilionoideae</taxon>
        <taxon>50 kb inversion clade</taxon>
        <taxon>NPAAA clade</taxon>
        <taxon>indigoferoid/millettioid clade</taxon>
        <taxon>Abreae</taxon>
        <taxon>Abrus</taxon>
    </lineage>
</organism>
<dbReference type="OrthoDB" id="1916983at2759"/>
<dbReference type="InterPro" id="IPR046431">
    <property type="entry name" value="FAF_dom"/>
</dbReference>
<dbReference type="GeneID" id="113873534"/>
<sequence>MAAIVCHELQSHLASQLVESRTLRLRLPSSKPSPSQSIDLALKSYFWDSNIKPHDEENEFQDKEKSIPSNPNMGCGIFLEALSNVSQSTKEPSHKETTYVHPQQKRSSLLLSSESLELCTENLGNESGTHIAENGIDMLSSPNCAGGNSETREQSQFRQPFAAKKAKTQNFPPPLTTIRGSESLRVRPHREDGRLVIQVTKVPLTSSCFQAERSHGRLRLCFLTNHAPSFDQQEDDDARENEPTTNDGLEEEFENEMNGQAQYFEEEEEEGDEQENDILQETEEKTEQETEEEGDVACGCECEVSDVIKEKYERLRRCKEGGKHENNELLLNWSEPRWVATS</sequence>
<keyword evidence="4" id="KW-1185">Reference proteome</keyword>
<evidence type="ECO:0000256" key="2">
    <source>
        <dbReference type="SAM" id="MobiDB-lite"/>
    </source>
</evidence>
<dbReference type="KEGG" id="aprc:113873534"/>
<reference evidence="5" key="2">
    <citation type="submission" date="2025-08" db="UniProtKB">
        <authorList>
            <consortium name="RefSeq"/>
        </authorList>
    </citation>
    <scope>IDENTIFICATION</scope>
    <source>
        <tissue evidence="5">Young leaves</tissue>
    </source>
</reference>
<dbReference type="InterPro" id="IPR021410">
    <property type="entry name" value="FAF"/>
</dbReference>
<reference evidence="4" key="1">
    <citation type="journal article" date="2019" name="Toxins">
        <title>Detection of Abrin-Like and Prepropulchellin-Like Toxin Genes and Transcripts Using Whole Genome Sequencing and Full-Length Transcript Sequencing of Abrus precatorius.</title>
        <authorList>
            <person name="Hovde B.T."/>
            <person name="Daligault H.E."/>
            <person name="Hanschen E.R."/>
            <person name="Kunde Y.A."/>
            <person name="Johnson M.B."/>
            <person name="Starkenburg S.R."/>
            <person name="Johnson S.L."/>
        </authorList>
    </citation>
    <scope>NUCLEOTIDE SEQUENCE [LARGE SCALE GENOMIC DNA]</scope>
</reference>
<name>A0A8B8MFZ5_ABRPR</name>
<proteinExistence type="inferred from homology"/>
<protein>
    <submittedName>
        <fullName evidence="5">Protein FANTASTIC FOUR 3</fullName>
    </submittedName>
</protein>
<accession>A0A8B8MFZ5</accession>
<feature type="region of interest" description="Disordered" evidence="2">
    <location>
        <begin position="229"/>
        <end position="296"/>
    </location>
</feature>
<feature type="compositionally biased region" description="Acidic residues" evidence="2">
    <location>
        <begin position="264"/>
        <end position="281"/>
    </location>
</feature>
<evidence type="ECO:0000313" key="5">
    <source>
        <dbReference type="RefSeq" id="XP_027367490.1"/>
    </source>
</evidence>
<dbReference type="PANTHER" id="PTHR33155:SF53">
    <property type="entry name" value="FANTASTIC FOUR-LIKE PROTEIN"/>
    <property type="match status" value="1"/>
</dbReference>
<comment type="similarity">
    <text evidence="1">Belongs to the fantastic four family.</text>
</comment>
<dbReference type="Proteomes" id="UP000694853">
    <property type="component" value="Unplaced"/>
</dbReference>
<dbReference type="RefSeq" id="XP_027367490.1">
    <property type="nucleotide sequence ID" value="XM_027511689.1"/>
</dbReference>
<dbReference type="PANTHER" id="PTHR33155">
    <property type="entry name" value="FANTASTIC FOUR-LIKE PROTEIN (DUF3049)"/>
    <property type="match status" value="1"/>
</dbReference>
<gene>
    <name evidence="5" type="primary">LOC113873534</name>
</gene>
<dbReference type="Pfam" id="PF11250">
    <property type="entry name" value="FAF"/>
    <property type="match status" value="1"/>
</dbReference>
<dbReference type="AlphaFoldDB" id="A0A8B8MFZ5"/>
<evidence type="ECO:0000313" key="4">
    <source>
        <dbReference type="Proteomes" id="UP000694853"/>
    </source>
</evidence>
<feature type="region of interest" description="Disordered" evidence="2">
    <location>
        <begin position="86"/>
        <end position="106"/>
    </location>
</feature>
<evidence type="ECO:0000256" key="1">
    <source>
        <dbReference type="ARBA" id="ARBA00008690"/>
    </source>
</evidence>